<gene>
    <name evidence="1" type="ORF">INT47_009732</name>
</gene>
<comment type="caution">
    <text evidence="1">The sequence shown here is derived from an EMBL/GenBank/DDBJ whole genome shotgun (WGS) entry which is preliminary data.</text>
</comment>
<accession>A0A8H7QEW1</accession>
<dbReference type="EMBL" id="JAEPRD010000565">
    <property type="protein sequence ID" value="KAG2190774.1"/>
    <property type="molecule type" value="Genomic_DNA"/>
</dbReference>
<dbReference type="Proteomes" id="UP000603453">
    <property type="component" value="Unassembled WGS sequence"/>
</dbReference>
<evidence type="ECO:0000313" key="2">
    <source>
        <dbReference type="Proteomes" id="UP000603453"/>
    </source>
</evidence>
<evidence type="ECO:0000313" key="1">
    <source>
        <dbReference type="EMBL" id="KAG2190774.1"/>
    </source>
</evidence>
<organism evidence="1 2">
    <name type="scientific">Mucor saturninus</name>
    <dbReference type="NCBI Taxonomy" id="64648"/>
    <lineage>
        <taxon>Eukaryota</taxon>
        <taxon>Fungi</taxon>
        <taxon>Fungi incertae sedis</taxon>
        <taxon>Mucoromycota</taxon>
        <taxon>Mucoromycotina</taxon>
        <taxon>Mucoromycetes</taxon>
        <taxon>Mucorales</taxon>
        <taxon>Mucorineae</taxon>
        <taxon>Mucoraceae</taxon>
        <taxon>Mucor</taxon>
    </lineage>
</organism>
<keyword evidence="2" id="KW-1185">Reference proteome</keyword>
<sequence length="109" mass="12323">MSEAFYDLFNSSEKTLEGLLSTRSNAFPLSPITSPTLQAYSELIPDSVLPVEKAFDHRPLLLYHIANIATVKNVYNVNQDLMQYGFSTPDETAKRIFKNSEKSCNFKNV</sequence>
<reference evidence="1" key="1">
    <citation type="submission" date="2020-12" db="EMBL/GenBank/DDBJ databases">
        <title>Metabolic potential, ecology and presence of endohyphal bacteria is reflected in genomic diversity of Mucoromycotina.</title>
        <authorList>
            <person name="Muszewska A."/>
            <person name="Okrasinska A."/>
            <person name="Steczkiewicz K."/>
            <person name="Drgas O."/>
            <person name="Orlowska M."/>
            <person name="Perlinska-Lenart U."/>
            <person name="Aleksandrzak-Piekarczyk T."/>
            <person name="Szatraj K."/>
            <person name="Zielenkiewicz U."/>
            <person name="Pilsyk S."/>
            <person name="Malc E."/>
            <person name="Mieczkowski P."/>
            <person name="Kruszewska J.S."/>
            <person name="Biernat P."/>
            <person name="Pawlowska J."/>
        </authorList>
    </citation>
    <scope>NUCLEOTIDE SEQUENCE</scope>
    <source>
        <strain evidence="1">WA0000017839</strain>
    </source>
</reference>
<proteinExistence type="predicted"/>
<dbReference type="AlphaFoldDB" id="A0A8H7QEW1"/>
<protein>
    <submittedName>
        <fullName evidence="1">Uncharacterized protein</fullName>
    </submittedName>
</protein>
<name>A0A8H7QEW1_9FUNG</name>